<organism evidence="2 3">
    <name type="scientific">Planctopirus hydrillae</name>
    <dbReference type="NCBI Taxonomy" id="1841610"/>
    <lineage>
        <taxon>Bacteria</taxon>
        <taxon>Pseudomonadati</taxon>
        <taxon>Planctomycetota</taxon>
        <taxon>Planctomycetia</taxon>
        <taxon>Planctomycetales</taxon>
        <taxon>Planctomycetaceae</taxon>
        <taxon>Planctopirus</taxon>
    </lineage>
</organism>
<sequence>MRIFVASLGVLLGLASPAIAQPPSEVIRRNVIIQDPTGDNAEKMTPPIATSGTFEVDEVELYRRLATDALKTVDLNSLTLTIWFAQKDVELPEHVLVHLHDLAVIEDDRGKRLLSDEQLKNAHYIKEPRPTGMIKTARGKSGPVISLQLSAPDRNAAVIRSLKGKVTISGIGMEHIELTDLSKLKGGLIEDERLKDFPIRAKVSYEDEQTVVKLLLPEKHDQLEFFGLFRNDQSIRPSGGHITGEDGMTSSVVTYTGDQTKGTFLGIILRKMIDPKTIDFEFKDISLP</sequence>
<feature type="signal peptide" evidence="1">
    <location>
        <begin position="1"/>
        <end position="20"/>
    </location>
</feature>
<evidence type="ECO:0000256" key="1">
    <source>
        <dbReference type="SAM" id="SignalP"/>
    </source>
</evidence>
<keyword evidence="1" id="KW-0732">Signal</keyword>
<proteinExistence type="predicted"/>
<reference evidence="2 3" key="1">
    <citation type="submission" date="2016-05" db="EMBL/GenBank/DDBJ databases">
        <title>Genomic and physiological characterization of Planctopirus sp. isolated from fresh water lake.</title>
        <authorList>
            <person name="Subhash Y."/>
            <person name="Ramana C."/>
        </authorList>
    </citation>
    <scope>NUCLEOTIDE SEQUENCE [LARGE SCALE GENOMIC DNA]</scope>
    <source>
        <strain evidence="2 3">JC280</strain>
    </source>
</reference>
<protein>
    <submittedName>
        <fullName evidence="2">Uncharacterized protein</fullName>
    </submittedName>
</protein>
<evidence type="ECO:0000313" key="3">
    <source>
        <dbReference type="Proteomes" id="UP000094828"/>
    </source>
</evidence>
<keyword evidence="3" id="KW-1185">Reference proteome</keyword>
<dbReference type="Proteomes" id="UP000094828">
    <property type="component" value="Unassembled WGS sequence"/>
</dbReference>
<accession>A0A1C3E800</accession>
<comment type="caution">
    <text evidence="2">The sequence shown here is derived from an EMBL/GenBank/DDBJ whole genome shotgun (WGS) entry which is preliminary data.</text>
</comment>
<evidence type="ECO:0000313" key="2">
    <source>
        <dbReference type="EMBL" id="ODA29387.1"/>
    </source>
</evidence>
<dbReference type="EMBL" id="LYDR01000130">
    <property type="protein sequence ID" value="ODA29387.1"/>
    <property type="molecule type" value="Genomic_DNA"/>
</dbReference>
<feature type="chain" id="PRO_5008672846" evidence="1">
    <location>
        <begin position="21"/>
        <end position="288"/>
    </location>
</feature>
<gene>
    <name evidence="2" type="ORF">A6X21_08820</name>
</gene>
<name>A0A1C3E800_9PLAN</name>
<dbReference type="AlphaFoldDB" id="A0A1C3E800"/>